<organism evidence="1">
    <name type="scientific">Zea mays</name>
    <name type="common">Maize</name>
    <dbReference type="NCBI Taxonomy" id="4577"/>
    <lineage>
        <taxon>Eukaryota</taxon>
        <taxon>Viridiplantae</taxon>
        <taxon>Streptophyta</taxon>
        <taxon>Embryophyta</taxon>
        <taxon>Tracheophyta</taxon>
        <taxon>Spermatophyta</taxon>
        <taxon>Magnoliopsida</taxon>
        <taxon>Liliopsida</taxon>
        <taxon>Poales</taxon>
        <taxon>Poaceae</taxon>
        <taxon>PACMAD clade</taxon>
        <taxon>Panicoideae</taxon>
        <taxon>Andropogonodae</taxon>
        <taxon>Andropogoneae</taxon>
        <taxon>Tripsacinae</taxon>
        <taxon>Zea</taxon>
    </lineage>
</organism>
<proteinExistence type="predicted"/>
<gene>
    <name evidence="1" type="ORF">ZEAMMB73_Zm00001d002879</name>
</gene>
<evidence type="ECO:0000313" key="1">
    <source>
        <dbReference type="EMBL" id="ONM15571.1"/>
    </source>
</evidence>
<accession>A0A1D6E500</accession>
<reference evidence="1" key="1">
    <citation type="submission" date="2015-12" db="EMBL/GenBank/DDBJ databases">
        <title>Update maize B73 reference genome by single molecule sequencing technologies.</title>
        <authorList>
            <consortium name="Maize Genome Sequencing Project"/>
            <person name="Ware D."/>
        </authorList>
    </citation>
    <scope>NUCLEOTIDE SEQUENCE [LARGE SCALE GENOMIC DNA]</scope>
    <source>
        <tissue evidence="1">Seedling</tissue>
    </source>
</reference>
<protein>
    <submittedName>
        <fullName evidence="1">Uncharacterized protein</fullName>
    </submittedName>
</protein>
<name>A0A1D6E500_MAIZE</name>
<sequence length="24" mass="2961">MRKLVKGLARPEPRWLRAMEEQHQ</sequence>
<dbReference type="AlphaFoldDB" id="A0A1D6E500"/>
<dbReference type="EMBL" id="CM007648">
    <property type="protein sequence ID" value="ONM15571.1"/>
    <property type="molecule type" value="Genomic_DNA"/>
</dbReference>